<dbReference type="Gene3D" id="3.10.120.10">
    <property type="entry name" value="Cytochrome b5-like heme/steroid binding domain"/>
    <property type="match status" value="1"/>
</dbReference>
<evidence type="ECO:0000259" key="3">
    <source>
        <dbReference type="SMART" id="SM01117"/>
    </source>
</evidence>
<dbReference type="GO" id="GO:0012505">
    <property type="term" value="C:endomembrane system"/>
    <property type="evidence" value="ECO:0007669"/>
    <property type="project" value="TreeGrafter"/>
</dbReference>
<dbReference type="RefSeq" id="XP_025832100.1">
    <property type="nucleotide sequence ID" value="XM_025976315.1"/>
</dbReference>
<dbReference type="Pfam" id="PF00173">
    <property type="entry name" value="Cyt-b5"/>
    <property type="match status" value="1"/>
</dbReference>
<feature type="domain" description="Cytochrome b5 heme-binding" evidence="3">
    <location>
        <begin position="97"/>
        <end position="187"/>
    </location>
</feature>
<dbReference type="GeneID" id="108744340"/>
<dbReference type="KEGG" id="apln:108744340"/>
<keyword evidence="2" id="KW-0472">Membrane</keyword>
<evidence type="ECO:0000256" key="1">
    <source>
        <dbReference type="ARBA" id="ARBA00038357"/>
    </source>
</evidence>
<dbReference type="GO" id="GO:0016020">
    <property type="term" value="C:membrane"/>
    <property type="evidence" value="ECO:0007669"/>
    <property type="project" value="TreeGrafter"/>
</dbReference>
<keyword evidence="4" id="KW-1185">Reference proteome</keyword>
<dbReference type="SMART" id="SM01117">
    <property type="entry name" value="Cyt-b5"/>
    <property type="match status" value="1"/>
</dbReference>
<evidence type="ECO:0000313" key="5">
    <source>
        <dbReference type="RefSeq" id="XP_025832100.1"/>
    </source>
</evidence>
<evidence type="ECO:0000256" key="2">
    <source>
        <dbReference type="SAM" id="Phobius"/>
    </source>
</evidence>
<name>A0A7F5R808_AGRPL</name>
<dbReference type="Proteomes" id="UP000192223">
    <property type="component" value="Unplaced"/>
</dbReference>
<accession>A0A7F5R808</accession>
<proteinExistence type="inferred from homology"/>
<comment type="similarity">
    <text evidence="1">Belongs to the cytochrome b5 family. MAPR subfamily.</text>
</comment>
<dbReference type="OrthoDB" id="10257697at2759"/>
<evidence type="ECO:0000313" key="4">
    <source>
        <dbReference type="Proteomes" id="UP000192223"/>
    </source>
</evidence>
<dbReference type="InterPro" id="IPR001199">
    <property type="entry name" value="Cyt_B5-like_heme/steroid-bd"/>
</dbReference>
<reference evidence="5" key="1">
    <citation type="submission" date="2025-08" db="UniProtKB">
        <authorList>
            <consortium name="RefSeq"/>
        </authorList>
    </citation>
    <scope>IDENTIFICATION</scope>
    <source>
        <tissue evidence="5">Entire body</tissue>
    </source>
</reference>
<dbReference type="FunCoup" id="A0A7F5R808">
    <property type="interactions" value="711"/>
</dbReference>
<dbReference type="InterPro" id="IPR036400">
    <property type="entry name" value="Cyt_B5-like_heme/steroid_sf"/>
</dbReference>
<sequence length="303" mass="34593">MRKVSRVIHTDHKVYIIIFQPIILCSKLARVKCIRSPINVAITVIYNGLKKMFKVALFVTIAIAFSAYLFNDSIKEYLKGESSEGDKPQSVKVFKSIKRYDGKKSKKLYLSILGDVYDVSAAPNYYGPGSSYNVFVGKDASRSFVTGDFSENESSDVLKGFTSEQYSSLKYWVDFYAKNYKLVGRLKGPYYNEDGSETEYRKEVIELIKAAESKKKKENKKKEQFPSCNSQWNPDTDTTTLWCTKESGGDRRDWIGVPRKYYQPGSKSFRCACVNEDKLNNKNLQEYDGCDSSSNSCKVKHDK</sequence>
<dbReference type="InParanoid" id="A0A7F5R808"/>
<gene>
    <name evidence="5" type="primary">LOC108744340</name>
</gene>
<keyword evidence="2" id="KW-1133">Transmembrane helix</keyword>
<protein>
    <submittedName>
        <fullName evidence="5">Neuferricin</fullName>
    </submittedName>
</protein>
<organism evidence="4 5">
    <name type="scientific">Agrilus planipennis</name>
    <name type="common">Emerald ash borer</name>
    <name type="synonym">Agrilus marcopoli</name>
    <dbReference type="NCBI Taxonomy" id="224129"/>
    <lineage>
        <taxon>Eukaryota</taxon>
        <taxon>Metazoa</taxon>
        <taxon>Ecdysozoa</taxon>
        <taxon>Arthropoda</taxon>
        <taxon>Hexapoda</taxon>
        <taxon>Insecta</taxon>
        <taxon>Pterygota</taxon>
        <taxon>Neoptera</taxon>
        <taxon>Endopterygota</taxon>
        <taxon>Coleoptera</taxon>
        <taxon>Polyphaga</taxon>
        <taxon>Elateriformia</taxon>
        <taxon>Buprestoidea</taxon>
        <taxon>Buprestidae</taxon>
        <taxon>Agrilinae</taxon>
        <taxon>Agrilus</taxon>
    </lineage>
</organism>
<keyword evidence="2" id="KW-0812">Transmembrane</keyword>
<dbReference type="PANTHER" id="PTHR10281:SF4">
    <property type="entry name" value="NEUFERRICIN"/>
    <property type="match status" value="1"/>
</dbReference>
<dbReference type="InterPro" id="IPR050577">
    <property type="entry name" value="MAPR/NEUFC/NENF-like"/>
</dbReference>
<dbReference type="SUPFAM" id="SSF55856">
    <property type="entry name" value="Cytochrome b5-like heme/steroid binding domain"/>
    <property type="match status" value="1"/>
</dbReference>
<feature type="transmembrane region" description="Helical" evidence="2">
    <location>
        <begin position="52"/>
        <end position="70"/>
    </location>
</feature>
<dbReference type="AlphaFoldDB" id="A0A7F5R808"/>
<dbReference type="PANTHER" id="PTHR10281">
    <property type="entry name" value="MEMBRANE-ASSOCIATED PROGESTERONE RECEPTOR COMPONENT-RELATED"/>
    <property type="match status" value="1"/>
</dbReference>